<proteinExistence type="predicted"/>
<evidence type="ECO:0000313" key="2">
    <source>
        <dbReference type="Proteomes" id="UP001055093"/>
    </source>
</evidence>
<gene>
    <name evidence="1" type="ORF">BGCPKDLD_5289</name>
</gene>
<dbReference type="EMBL" id="BPRE01000042">
    <property type="protein sequence ID" value="GJE78667.1"/>
    <property type="molecule type" value="Genomic_DNA"/>
</dbReference>
<evidence type="ECO:0000313" key="1">
    <source>
        <dbReference type="EMBL" id="GJE78667.1"/>
    </source>
</evidence>
<sequence length="103" mass="11141">MPYAPIYAPRGSTLHVAAGVTPDATFDLLAFSGTVLGEKSEERHILLLWARSMATGGGVGGSVSEYCLRTGRSRATFDRIRIRACERIVEAKNRADSQDDAAR</sequence>
<protein>
    <submittedName>
        <fullName evidence="1">Uncharacterized protein</fullName>
    </submittedName>
</protein>
<reference evidence="1" key="1">
    <citation type="journal article" date="2021" name="Front. Microbiol.">
        <title>Comprehensive Comparative Genomics and Phenotyping of Methylobacterium Species.</title>
        <authorList>
            <person name="Alessa O."/>
            <person name="Ogura Y."/>
            <person name="Fujitani Y."/>
            <person name="Takami H."/>
            <person name="Hayashi T."/>
            <person name="Sahin N."/>
            <person name="Tani A."/>
        </authorList>
    </citation>
    <scope>NUCLEOTIDE SEQUENCE</scope>
    <source>
        <strain evidence="1">DSM 14458</strain>
    </source>
</reference>
<organism evidence="1 2">
    <name type="scientific">Methylorubrum suomiense</name>
    <dbReference type="NCBI Taxonomy" id="144191"/>
    <lineage>
        <taxon>Bacteria</taxon>
        <taxon>Pseudomonadati</taxon>
        <taxon>Pseudomonadota</taxon>
        <taxon>Alphaproteobacteria</taxon>
        <taxon>Hyphomicrobiales</taxon>
        <taxon>Methylobacteriaceae</taxon>
        <taxon>Methylorubrum</taxon>
    </lineage>
</organism>
<comment type="caution">
    <text evidence="1">The sequence shown here is derived from an EMBL/GenBank/DDBJ whole genome shotgun (WGS) entry which is preliminary data.</text>
</comment>
<reference evidence="1" key="2">
    <citation type="submission" date="2021-08" db="EMBL/GenBank/DDBJ databases">
        <authorList>
            <person name="Tani A."/>
            <person name="Ola A."/>
            <person name="Ogura Y."/>
            <person name="Katsura K."/>
            <person name="Hayashi T."/>
        </authorList>
    </citation>
    <scope>NUCLEOTIDE SEQUENCE</scope>
    <source>
        <strain evidence="1">DSM 14458</strain>
    </source>
</reference>
<name>A0ABQ4V8Q9_9HYPH</name>
<accession>A0ABQ4V8Q9</accession>
<keyword evidence="2" id="KW-1185">Reference proteome</keyword>
<dbReference type="Proteomes" id="UP001055093">
    <property type="component" value="Unassembled WGS sequence"/>
</dbReference>